<dbReference type="GO" id="GO:0006529">
    <property type="term" value="P:asparagine biosynthetic process"/>
    <property type="evidence" value="ECO:0007669"/>
    <property type="project" value="InterPro"/>
</dbReference>
<dbReference type="PANTHER" id="PTHR43284">
    <property type="entry name" value="ASPARAGINE SYNTHETASE (GLUTAMINE-HYDROLYZING)"/>
    <property type="match status" value="1"/>
</dbReference>
<dbReference type="SUPFAM" id="SSF56235">
    <property type="entry name" value="N-terminal nucleophile aminohydrolases (Ntn hydrolases)"/>
    <property type="match status" value="1"/>
</dbReference>
<comment type="pathway">
    <text evidence="1">Amino-acid biosynthesis; L-asparagine biosynthesis; L-asparagine from L-aspartate (L-Gln route): step 1/1.</text>
</comment>
<comment type="catalytic activity">
    <reaction evidence="3">
        <text>L-aspartate + L-glutamine + ATP + H2O = L-asparagine + L-glutamate + AMP + diphosphate + H(+)</text>
        <dbReference type="Rhea" id="RHEA:12228"/>
        <dbReference type="ChEBI" id="CHEBI:15377"/>
        <dbReference type="ChEBI" id="CHEBI:15378"/>
        <dbReference type="ChEBI" id="CHEBI:29985"/>
        <dbReference type="ChEBI" id="CHEBI:29991"/>
        <dbReference type="ChEBI" id="CHEBI:30616"/>
        <dbReference type="ChEBI" id="CHEBI:33019"/>
        <dbReference type="ChEBI" id="CHEBI:58048"/>
        <dbReference type="ChEBI" id="CHEBI:58359"/>
        <dbReference type="ChEBI" id="CHEBI:456215"/>
        <dbReference type="EC" id="6.3.5.4"/>
    </reaction>
</comment>
<dbReference type="EMBL" id="SRPF01000001">
    <property type="protein sequence ID" value="TGN41526.1"/>
    <property type="molecule type" value="Genomic_DNA"/>
</dbReference>
<comment type="caution">
    <text evidence="5">The sequence shown here is derived from an EMBL/GenBank/DDBJ whole genome shotgun (WGS) entry which is preliminary data.</text>
</comment>
<evidence type="ECO:0000256" key="3">
    <source>
        <dbReference type="ARBA" id="ARBA00048741"/>
    </source>
</evidence>
<dbReference type="SUPFAM" id="SSF52402">
    <property type="entry name" value="Adenine nucleotide alpha hydrolases-like"/>
    <property type="match status" value="1"/>
</dbReference>
<dbReference type="PANTHER" id="PTHR43284:SF1">
    <property type="entry name" value="ASPARAGINE SYNTHETASE"/>
    <property type="match status" value="1"/>
</dbReference>
<evidence type="ECO:0000256" key="1">
    <source>
        <dbReference type="ARBA" id="ARBA00005187"/>
    </source>
</evidence>
<name>A0A4Z1CBR6_9GAMM</name>
<dbReference type="InterPro" id="IPR001962">
    <property type="entry name" value="Asn_synthase"/>
</dbReference>
<evidence type="ECO:0000313" key="6">
    <source>
        <dbReference type="Proteomes" id="UP000298325"/>
    </source>
</evidence>
<dbReference type="AlphaFoldDB" id="A0A4Z1CBR6"/>
<dbReference type="GO" id="GO:0004066">
    <property type="term" value="F:asparagine synthase (glutamine-hydrolyzing) activity"/>
    <property type="evidence" value="ECO:0007669"/>
    <property type="project" value="UniProtKB-EC"/>
</dbReference>
<protein>
    <recommendedName>
        <fullName evidence="2">asparagine synthase (glutamine-hydrolyzing)</fullName>
        <ecNumber evidence="2">6.3.5.4</ecNumber>
    </recommendedName>
</protein>
<evidence type="ECO:0000313" key="5">
    <source>
        <dbReference type="EMBL" id="TGN41526.1"/>
    </source>
</evidence>
<organism evidence="5 6">
    <name type="scientific">Marinobacter confluentis</name>
    <dbReference type="NCBI Taxonomy" id="1697557"/>
    <lineage>
        <taxon>Bacteria</taxon>
        <taxon>Pseudomonadati</taxon>
        <taxon>Pseudomonadota</taxon>
        <taxon>Gammaproteobacteria</taxon>
        <taxon>Pseudomonadales</taxon>
        <taxon>Marinobacteraceae</taxon>
        <taxon>Marinobacter</taxon>
    </lineage>
</organism>
<dbReference type="Proteomes" id="UP000298325">
    <property type="component" value="Unassembled WGS sequence"/>
</dbReference>
<proteinExistence type="predicted"/>
<dbReference type="GO" id="GO:0005829">
    <property type="term" value="C:cytosol"/>
    <property type="evidence" value="ECO:0007669"/>
    <property type="project" value="TreeGrafter"/>
</dbReference>
<dbReference type="OrthoDB" id="8766270at2"/>
<dbReference type="InterPro" id="IPR029055">
    <property type="entry name" value="Ntn_hydrolases_N"/>
</dbReference>
<reference evidence="5 6" key="1">
    <citation type="submission" date="2019-04" db="EMBL/GenBank/DDBJ databases">
        <authorList>
            <person name="Park S."/>
            <person name="Yoon J.-H."/>
        </authorList>
    </citation>
    <scope>NUCLEOTIDE SEQUENCE [LARGE SCALE GENOMIC DNA]</scope>
    <source>
        <strain evidence="5 6">HJM-18</strain>
    </source>
</reference>
<accession>A0A4Z1CBR6</accession>
<evidence type="ECO:0000259" key="4">
    <source>
        <dbReference type="Pfam" id="PF00733"/>
    </source>
</evidence>
<dbReference type="EC" id="6.3.5.4" evidence="2"/>
<dbReference type="Gene3D" id="3.40.50.620">
    <property type="entry name" value="HUPs"/>
    <property type="match status" value="1"/>
</dbReference>
<dbReference type="Pfam" id="PF00733">
    <property type="entry name" value="Asn_synthase"/>
    <property type="match status" value="1"/>
</dbReference>
<gene>
    <name evidence="5" type="ORF">E5Q11_03050</name>
</gene>
<keyword evidence="6" id="KW-1185">Reference proteome</keyword>
<dbReference type="RefSeq" id="WP_135801910.1">
    <property type="nucleotide sequence ID" value="NZ_SRPF01000001.1"/>
</dbReference>
<dbReference type="InterPro" id="IPR014729">
    <property type="entry name" value="Rossmann-like_a/b/a_fold"/>
</dbReference>
<feature type="domain" description="Asparagine synthetase" evidence="4">
    <location>
        <begin position="227"/>
        <end position="292"/>
    </location>
</feature>
<dbReference type="Gene3D" id="3.60.20.10">
    <property type="entry name" value="Glutamine Phosphoribosylpyrophosphate, subunit 1, domain 1"/>
    <property type="match status" value="1"/>
</dbReference>
<evidence type="ECO:0000256" key="2">
    <source>
        <dbReference type="ARBA" id="ARBA00012737"/>
    </source>
</evidence>
<dbReference type="InterPro" id="IPR051786">
    <property type="entry name" value="ASN_synthetase/amidase"/>
</dbReference>
<sequence>MFAGVMMLNSKQAVSSEYGKALCQNLSRQPDEDIVELDFEHAYIVQAKVGALTSYDGLSKHEPHAASLLSGEPLGPAGNIDGDHKLIDKELAEGSYPALRECRGAFCGASYSEAAGEPVLHLFSDKLGVRPIYYWCDEEMVVFSTALRVLEALPFVPKVRDDVGVAESIAFGYPLAERTQYVGINVLREAEIVSFSSDGISRACYWRWDQVPTQEISDKDALEKAYKLFADAINIRRRGDREVGAFLSGGMDSRAIVAMLHASGADIQAINFSPDRSQDQALARAYAEQIGVSFFAAPRNHSSKDGFRMALTRFVRDCIDRGEIKAERPNGLWSGDGGSVGLGNVHLDDKLLSLLRGGERGSAIKHLFQICQIGFPYRLLQPNDRKIVADLLRTGVENELDRLECADPGQAMFLFLMVNDQRKHLYDVYEDLDLHRLEYQLPFFDSNLLEFICGLPVDYRNNHRFYTDWFSVFPESTRLVPWQTYPGHVECPLPIPENLSYQWGRPKPQKLTTKIASRISSGIEALRLALDPAGLGPVPRSRLLALAGIQLLCIKDYSYAVKAAERYRLG</sequence>